<keyword evidence="1" id="KW-1133">Transmembrane helix</keyword>
<dbReference type="Pfam" id="PF13439">
    <property type="entry name" value="Glyco_transf_4"/>
    <property type="match status" value="1"/>
</dbReference>
<dbReference type="InterPro" id="IPR050194">
    <property type="entry name" value="Glycosyltransferase_grp1"/>
</dbReference>
<dbReference type="EMBL" id="UGYK01000002">
    <property type="protein sequence ID" value="SUI76596.1"/>
    <property type="molecule type" value="Genomic_DNA"/>
</dbReference>
<dbReference type="EC" id="2.4.1.11" evidence="4"/>
<keyword evidence="4" id="KW-0808">Transferase</keyword>
<sequence>MKVLHAAETIKGGVATVMRQLVAGQINDESIDVRCIVPSEQVSELGVGKENIIVFSRSGRDIYSFFIFFLTFIKTIISFKPDLVHLHSTFSGFMGRVALYLLWPFYRPKVIYCPHAFSFMMKGGAKKLKLYAALERALSPITDVIICVSQYEKSCAIEYGLSERKLKVVHNGVPDKLPSGSTSNPFEPDVINAIFVGRFDYQKGFDILLDAMTRVKGEAIFLTAIGSAVHGKDNPREMMQTSYTGWLSSDELAPYLINADVLVMPSRWEGFAMVALEAMSYGLPVLASNCSSFPEMIEDGHTGILFEAENSKDLANYLRNTSKDQWAKMGENARKVFLKNYTSVKMCRNTLSIYNSLAAETQR</sequence>
<evidence type="ECO:0000313" key="4">
    <source>
        <dbReference type="EMBL" id="SUI76596.1"/>
    </source>
</evidence>
<reference evidence="4 5" key="1">
    <citation type="submission" date="2018-06" db="EMBL/GenBank/DDBJ databases">
        <authorList>
            <consortium name="Pathogen Informatics"/>
            <person name="Doyle S."/>
        </authorList>
    </citation>
    <scope>NUCLEOTIDE SEQUENCE [LARGE SCALE GENOMIC DNA]</scope>
    <source>
        <strain evidence="4 5">NCTC10211</strain>
    </source>
</reference>
<dbReference type="Proteomes" id="UP000254765">
    <property type="component" value="Unassembled WGS sequence"/>
</dbReference>
<feature type="domain" description="Glycosyltransferase subfamily 4-like N-terminal" evidence="3">
    <location>
        <begin position="12"/>
        <end position="174"/>
    </location>
</feature>
<dbReference type="InterPro" id="IPR028098">
    <property type="entry name" value="Glyco_trans_4-like_N"/>
</dbReference>
<dbReference type="SUPFAM" id="SSF53756">
    <property type="entry name" value="UDP-Glycosyltransferase/glycogen phosphorylase"/>
    <property type="match status" value="1"/>
</dbReference>
<protein>
    <submittedName>
        <fullName evidence="4">Glycogen synthase</fullName>
        <ecNumber evidence="4">2.4.1.11</ecNumber>
    </submittedName>
</protein>
<evidence type="ECO:0000259" key="2">
    <source>
        <dbReference type="Pfam" id="PF00534"/>
    </source>
</evidence>
<accession>A0A380AA03</accession>
<evidence type="ECO:0000313" key="5">
    <source>
        <dbReference type="Proteomes" id="UP000254765"/>
    </source>
</evidence>
<organism evidence="4 5">
    <name type="scientific">Serratia marcescens</name>
    <dbReference type="NCBI Taxonomy" id="615"/>
    <lineage>
        <taxon>Bacteria</taxon>
        <taxon>Pseudomonadati</taxon>
        <taxon>Pseudomonadota</taxon>
        <taxon>Gammaproteobacteria</taxon>
        <taxon>Enterobacterales</taxon>
        <taxon>Yersiniaceae</taxon>
        <taxon>Serratia</taxon>
    </lineage>
</organism>
<dbReference type="InterPro" id="IPR001296">
    <property type="entry name" value="Glyco_trans_1"/>
</dbReference>
<keyword evidence="1" id="KW-0812">Transmembrane</keyword>
<feature type="domain" description="Glycosyl transferase family 1" evidence="2">
    <location>
        <begin position="191"/>
        <end position="335"/>
    </location>
</feature>
<gene>
    <name evidence="4" type="ORF">NCTC10211_04904</name>
</gene>
<feature type="transmembrane region" description="Helical" evidence="1">
    <location>
        <begin position="62"/>
        <end position="79"/>
    </location>
</feature>
<keyword evidence="1" id="KW-0472">Membrane</keyword>
<evidence type="ECO:0000256" key="1">
    <source>
        <dbReference type="SAM" id="Phobius"/>
    </source>
</evidence>
<keyword evidence="4" id="KW-0328">Glycosyltransferase</keyword>
<dbReference type="GO" id="GO:0004373">
    <property type="term" value="F:alpha-1,4-glucan glucosyltransferase (UDP-glucose donor) activity"/>
    <property type="evidence" value="ECO:0007669"/>
    <property type="project" value="UniProtKB-EC"/>
</dbReference>
<dbReference type="Gene3D" id="3.40.50.2000">
    <property type="entry name" value="Glycogen Phosphorylase B"/>
    <property type="match status" value="2"/>
</dbReference>
<dbReference type="PANTHER" id="PTHR45947:SF13">
    <property type="entry name" value="TRANSFERASE"/>
    <property type="match status" value="1"/>
</dbReference>
<name>A0A380AA03_SERMA</name>
<dbReference type="Pfam" id="PF00534">
    <property type="entry name" value="Glycos_transf_1"/>
    <property type="match status" value="1"/>
</dbReference>
<dbReference type="AlphaFoldDB" id="A0A380AA03"/>
<dbReference type="RefSeq" id="WP_033640870.1">
    <property type="nucleotide sequence ID" value="NZ_CAMIQS010000002.1"/>
</dbReference>
<dbReference type="PANTHER" id="PTHR45947">
    <property type="entry name" value="SULFOQUINOVOSYL TRANSFERASE SQD2"/>
    <property type="match status" value="1"/>
</dbReference>
<proteinExistence type="predicted"/>
<evidence type="ECO:0000259" key="3">
    <source>
        <dbReference type="Pfam" id="PF13439"/>
    </source>
</evidence>